<dbReference type="OrthoDB" id="9810148at2"/>
<accession>A0A1V4I4Y5</accession>
<dbReference type="PANTHER" id="PTHR11669">
    <property type="entry name" value="REPLICATION FACTOR C / DNA POLYMERASE III GAMMA-TAU SUBUNIT"/>
    <property type="match status" value="1"/>
</dbReference>
<evidence type="ECO:0000313" key="9">
    <source>
        <dbReference type="EMBL" id="OPJ55041.1"/>
    </source>
</evidence>
<evidence type="ECO:0000256" key="6">
    <source>
        <dbReference type="ARBA" id="ARBA00022932"/>
    </source>
</evidence>
<dbReference type="GO" id="GO:0003887">
    <property type="term" value="F:DNA-directed DNA polymerase activity"/>
    <property type="evidence" value="ECO:0007669"/>
    <property type="project" value="UniProtKB-KW"/>
</dbReference>
<comment type="catalytic activity">
    <reaction evidence="7">
        <text>DNA(n) + a 2'-deoxyribonucleoside 5'-triphosphate = DNA(n+1) + diphosphate</text>
        <dbReference type="Rhea" id="RHEA:22508"/>
        <dbReference type="Rhea" id="RHEA-COMP:17339"/>
        <dbReference type="Rhea" id="RHEA-COMP:17340"/>
        <dbReference type="ChEBI" id="CHEBI:33019"/>
        <dbReference type="ChEBI" id="CHEBI:61560"/>
        <dbReference type="ChEBI" id="CHEBI:173112"/>
        <dbReference type="EC" id="2.7.7.7"/>
    </reaction>
</comment>
<keyword evidence="4 9" id="KW-0548">Nucleotidyltransferase</keyword>
<feature type="domain" description="DNA polymerase III delta subunit C-terminal" evidence="8">
    <location>
        <begin position="216"/>
        <end position="306"/>
    </location>
</feature>
<dbReference type="EC" id="2.7.7.7" evidence="1"/>
<dbReference type="GO" id="GO:0006261">
    <property type="term" value="P:DNA-templated DNA replication"/>
    <property type="evidence" value="ECO:0007669"/>
    <property type="project" value="TreeGrafter"/>
</dbReference>
<dbReference type="Gene3D" id="3.40.50.300">
    <property type="entry name" value="P-loop containing nucleotide triphosphate hydrolases"/>
    <property type="match status" value="1"/>
</dbReference>
<evidence type="ECO:0000256" key="5">
    <source>
        <dbReference type="ARBA" id="ARBA00022705"/>
    </source>
</evidence>
<name>A0A1V4I4Y5_9FIRM</name>
<dbReference type="Pfam" id="PF13177">
    <property type="entry name" value="DNA_pol3_delta2"/>
    <property type="match status" value="1"/>
</dbReference>
<dbReference type="Pfam" id="PF09115">
    <property type="entry name" value="DNApol3-delta_C"/>
    <property type="match status" value="1"/>
</dbReference>
<comment type="caution">
    <text evidence="9">The sequence shown here is derived from an EMBL/GenBank/DDBJ whole genome shotgun (WGS) entry which is preliminary data.</text>
</comment>
<gene>
    <name evidence="9" type="primary">dnaX_1</name>
    <name evidence="9" type="ORF">CLOTH_17060</name>
</gene>
<organism evidence="9 10">
    <name type="scientific">Alkalithermobacter paradoxus</name>
    <dbReference type="NCBI Taxonomy" id="29349"/>
    <lineage>
        <taxon>Bacteria</taxon>
        <taxon>Bacillati</taxon>
        <taxon>Bacillota</taxon>
        <taxon>Clostridia</taxon>
        <taxon>Peptostreptococcales</taxon>
        <taxon>Tepidibacteraceae</taxon>
        <taxon>Alkalithermobacter</taxon>
    </lineage>
</organism>
<evidence type="ECO:0000256" key="1">
    <source>
        <dbReference type="ARBA" id="ARBA00012417"/>
    </source>
</evidence>
<sequence>MFDNILGQDKAKRIITNSLRKNRISHGYLFEGPSGIGKMEFAIQFSKMLLGIENIENSPDIKVIEPDGASFKISQIRDICSDILIKPYGQKKIYILKDAHKMTIQAQNSLLKTLEEPPNYSVIILLAQNSYALLDTIKSRCEKIKFSPISQKEIEYYLINNNGIPKDRARVVASFSSGIISKALNLINNEEFNEIRDWVEKFIDLIFNGDKVSLMNIPSYLENYKHDIENILDMIITYFRDVMVVKEEIGEELIINLDKLELINDISKKLTYFQVSSIIDIIEETKKYIKSNCNFNLSIEVMVLNIQEVIK</sequence>
<evidence type="ECO:0000256" key="4">
    <source>
        <dbReference type="ARBA" id="ARBA00022695"/>
    </source>
</evidence>
<dbReference type="Gene3D" id="1.20.272.10">
    <property type="match status" value="1"/>
</dbReference>
<evidence type="ECO:0000313" key="10">
    <source>
        <dbReference type="Proteomes" id="UP000190140"/>
    </source>
</evidence>
<keyword evidence="6" id="KW-0239">DNA-directed DNA polymerase</keyword>
<protein>
    <recommendedName>
        <fullName evidence="2">DNA polymerase III subunit delta'</fullName>
        <ecNumber evidence="1">2.7.7.7</ecNumber>
    </recommendedName>
</protein>
<keyword evidence="3 9" id="KW-0808">Transferase</keyword>
<dbReference type="STRING" id="29349.CLOTH_17060"/>
<evidence type="ECO:0000256" key="7">
    <source>
        <dbReference type="ARBA" id="ARBA00049244"/>
    </source>
</evidence>
<dbReference type="Proteomes" id="UP000190140">
    <property type="component" value="Unassembled WGS sequence"/>
</dbReference>
<reference evidence="9 10" key="1">
    <citation type="submission" date="2017-03" db="EMBL/GenBank/DDBJ databases">
        <title>Genome sequence of Clostridium thermoalcaliphilum DSM 7309.</title>
        <authorList>
            <person name="Poehlein A."/>
            <person name="Daniel R."/>
        </authorList>
    </citation>
    <scope>NUCLEOTIDE SEQUENCE [LARGE SCALE GENOMIC DNA]</scope>
    <source>
        <strain evidence="9 10">DSM 7309</strain>
    </source>
</reference>
<dbReference type="EMBL" id="MZGW01000008">
    <property type="protein sequence ID" value="OPJ55041.1"/>
    <property type="molecule type" value="Genomic_DNA"/>
</dbReference>
<evidence type="ECO:0000259" key="8">
    <source>
        <dbReference type="Pfam" id="PF09115"/>
    </source>
</evidence>
<keyword evidence="5" id="KW-0235">DNA replication</keyword>
<dbReference type="InterPro" id="IPR027417">
    <property type="entry name" value="P-loop_NTPase"/>
</dbReference>
<proteinExistence type="predicted"/>
<dbReference type="SUPFAM" id="SSF52540">
    <property type="entry name" value="P-loop containing nucleoside triphosphate hydrolases"/>
    <property type="match status" value="1"/>
</dbReference>
<dbReference type="InterPro" id="IPR050238">
    <property type="entry name" value="DNA_Rep/Repair_Clamp_Loader"/>
</dbReference>
<dbReference type="RefSeq" id="WP_079413084.1">
    <property type="nucleotide sequence ID" value="NZ_MZGW01000008.1"/>
</dbReference>
<dbReference type="AlphaFoldDB" id="A0A1V4I4Y5"/>
<dbReference type="GO" id="GO:0003677">
    <property type="term" value="F:DNA binding"/>
    <property type="evidence" value="ECO:0007669"/>
    <property type="project" value="InterPro"/>
</dbReference>
<evidence type="ECO:0000256" key="3">
    <source>
        <dbReference type="ARBA" id="ARBA00022679"/>
    </source>
</evidence>
<dbReference type="InterPro" id="IPR015199">
    <property type="entry name" value="DNA_pol_III_delta_C"/>
</dbReference>
<evidence type="ECO:0000256" key="2">
    <source>
        <dbReference type="ARBA" id="ARBA00014363"/>
    </source>
</evidence>
<dbReference type="PANTHER" id="PTHR11669:SF8">
    <property type="entry name" value="DNA POLYMERASE III SUBUNIT DELTA"/>
    <property type="match status" value="1"/>
</dbReference>
<keyword evidence="10" id="KW-1185">Reference proteome</keyword>
<dbReference type="GO" id="GO:0009360">
    <property type="term" value="C:DNA polymerase III complex"/>
    <property type="evidence" value="ECO:0007669"/>
    <property type="project" value="InterPro"/>
</dbReference>